<feature type="coiled-coil region" evidence="1">
    <location>
        <begin position="514"/>
        <end position="548"/>
    </location>
</feature>
<gene>
    <name evidence="3" type="ORF">COV10_00185</name>
</gene>
<protein>
    <recommendedName>
        <fullName evidence="2">RecF/RecN/SMC N-terminal domain-containing protein</fullName>
    </recommendedName>
</protein>
<dbReference type="SUPFAM" id="SSF52540">
    <property type="entry name" value="P-loop containing nucleoside triphosphate hydrolases"/>
    <property type="match status" value="1"/>
</dbReference>
<feature type="coiled-coil region" evidence="1">
    <location>
        <begin position="181"/>
        <end position="239"/>
    </location>
</feature>
<dbReference type="Proteomes" id="UP000228767">
    <property type="component" value="Unassembled WGS sequence"/>
</dbReference>
<dbReference type="PANTHER" id="PTHR43977">
    <property type="entry name" value="STRUCTURAL MAINTENANCE OF CHROMOSOMES PROTEIN 3"/>
    <property type="match status" value="1"/>
</dbReference>
<dbReference type="InterPro" id="IPR003395">
    <property type="entry name" value="RecF/RecN/SMC_N"/>
</dbReference>
<dbReference type="Pfam" id="PF02463">
    <property type="entry name" value="SMC_N"/>
    <property type="match status" value="1"/>
</dbReference>
<reference evidence="3 4" key="1">
    <citation type="submission" date="2017-09" db="EMBL/GenBank/DDBJ databases">
        <title>Depth-based differentiation of microbial function through sediment-hosted aquifers and enrichment of novel symbionts in the deep terrestrial subsurface.</title>
        <authorList>
            <person name="Probst A.J."/>
            <person name="Ladd B."/>
            <person name="Jarett J.K."/>
            <person name="Geller-Mcgrath D.E."/>
            <person name="Sieber C.M."/>
            <person name="Emerson J.B."/>
            <person name="Anantharaman K."/>
            <person name="Thomas B.C."/>
            <person name="Malmstrom R."/>
            <person name="Stieglmeier M."/>
            <person name="Klingl A."/>
            <person name="Woyke T."/>
            <person name="Ryan C.M."/>
            <person name="Banfield J.F."/>
        </authorList>
    </citation>
    <scope>NUCLEOTIDE SEQUENCE [LARGE SCALE GENOMIC DNA]</scope>
    <source>
        <strain evidence="3">CG10_big_fil_rev_8_21_14_0_10_51_16</strain>
    </source>
</reference>
<dbReference type="Gene3D" id="1.10.287.510">
    <property type="entry name" value="Helix hairpin bin"/>
    <property type="match status" value="1"/>
</dbReference>
<organism evidence="3 4">
    <name type="scientific">Candidatus Vogelbacteria bacterium CG10_big_fil_rev_8_21_14_0_10_51_16</name>
    <dbReference type="NCBI Taxonomy" id="1975045"/>
    <lineage>
        <taxon>Bacteria</taxon>
        <taxon>Candidatus Vogeliibacteriota</taxon>
    </lineage>
</organism>
<dbReference type="Gene3D" id="3.40.50.300">
    <property type="entry name" value="P-loop containing nucleotide triphosphate hydrolases"/>
    <property type="match status" value="2"/>
</dbReference>
<keyword evidence="1" id="KW-0175">Coiled coil</keyword>
<evidence type="ECO:0000256" key="1">
    <source>
        <dbReference type="SAM" id="Coils"/>
    </source>
</evidence>
<evidence type="ECO:0000313" key="4">
    <source>
        <dbReference type="Proteomes" id="UP000228767"/>
    </source>
</evidence>
<feature type="domain" description="RecF/RecN/SMC N-terminal" evidence="2">
    <location>
        <begin position="2"/>
        <end position="706"/>
    </location>
</feature>
<evidence type="ECO:0000259" key="2">
    <source>
        <dbReference type="Pfam" id="PF02463"/>
    </source>
</evidence>
<dbReference type="EMBL" id="PCYI01000001">
    <property type="protein sequence ID" value="PIR45291.1"/>
    <property type="molecule type" value="Genomic_DNA"/>
</dbReference>
<sequence length="723" mass="81108">MYLKRIELTGFKSFAHKTALPFTAPITAIVGPNGSGKSNVAEAFRWVLGEQALSTLRGKRGEDFIFNGSHESARLNRASVVITFDNRPGTLSVGTEATSEDGRPFPFTFDEVVLARHVYRDGTNDYYLNQSKVRLKDVLELMSSVGLGVSSHFIISQGEADRMLAVNANERLKLVEDALGLAVFEYKRKEARKKLEKTEETLRQVDSLRREIAPHLKYLKKQVSELERAEAMRADLCEQYRQYFFSEERYLARARGEHEHERKLKGEELQVAEKEQSELSEMAAPGNASRKQLLAQRAEAESTLAHVRDTKDEVARTLGRLEGMAQASRAALAQTDTLPQAGHRCPTCGQEVLPQNSTAHLDEIRSQKERRLHELEGQERNASRLLHEAIDQERALVARVEEARTSLDSYAETVREADRRLFAAGSHIQELKSALSLLRLREEKLAIEEADFKRECGEAAALLGREALRYREGRTEVEPEADRAAQEKARRDIERLKIRIEEVGGGGSDVLKEYEELTARDQFLTKEVEDLTASARSLEKLMDDLGAQLKTRFHEGVEAINRHFREYFALLFGGGTASLEVVRAPVRRRGVVETDSGDEEDAKTEEGIEINIALPRKKLRGLQMLSGGERTLASLALLFAVSQVNPPPFLVLDETDAALDEANSKKYGEMLKKLSERSQLIIITHNRETMSHAGVLYGITLGKEATSRVLSIKFEEAEAIAAR</sequence>
<dbReference type="AlphaFoldDB" id="A0A2H0RFF0"/>
<proteinExistence type="predicted"/>
<accession>A0A2H0RFF0</accession>
<name>A0A2H0RFF0_9BACT</name>
<evidence type="ECO:0000313" key="3">
    <source>
        <dbReference type="EMBL" id="PIR45291.1"/>
    </source>
</evidence>
<feature type="coiled-coil region" evidence="1">
    <location>
        <begin position="361"/>
        <end position="420"/>
    </location>
</feature>
<comment type="caution">
    <text evidence="3">The sequence shown here is derived from an EMBL/GenBank/DDBJ whole genome shotgun (WGS) entry which is preliminary data.</text>
</comment>
<dbReference type="InterPro" id="IPR027417">
    <property type="entry name" value="P-loop_NTPase"/>
</dbReference>